<dbReference type="EMBL" id="LNAL01000007">
    <property type="protein sequence ID" value="KUG07203.1"/>
    <property type="molecule type" value="Genomic_DNA"/>
</dbReference>
<keyword evidence="2" id="KW-1185">Reference proteome</keyword>
<reference evidence="1 2" key="1">
    <citation type="submission" date="2015-11" db="EMBL/GenBank/DDBJ databases">
        <title>Solirubrum puertoriconensis gen. nov. an environmental bacteria isolated in Puerto Rico.</title>
        <authorList>
            <person name="Cuebas-Irizarry M.F."/>
            <person name="Montalvo-Rodriguez R."/>
        </authorList>
    </citation>
    <scope>NUCLEOTIDE SEQUENCE [LARGE SCALE GENOMIC DNA]</scope>
    <source>
        <strain evidence="1 2">MC1A</strain>
    </source>
</reference>
<gene>
    <name evidence="1" type="ORF">ASU33_12580</name>
</gene>
<evidence type="ECO:0000313" key="1">
    <source>
        <dbReference type="EMBL" id="KUG07203.1"/>
    </source>
</evidence>
<dbReference type="Proteomes" id="UP000054223">
    <property type="component" value="Unassembled WGS sequence"/>
</dbReference>
<name>A0A9X0HJT3_SOLP1</name>
<proteinExistence type="predicted"/>
<protein>
    <submittedName>
        <fullName evidence="1">Uncharacterized protein</fullName>
    </submittedName>
</protein>
<organism evidence="1 2">
    <name type="scientific">Solirubrum puertoriconensis</name>
    <dbReference type="NCBI Taxonomy" id="1751427"/>
    <lineage>
        <taxon>Bacteria</taxon>
        <taxon>Pseudomonadati</taxon>
        <taxon>Bacteroidota</taxon>
        <taxon>Cytophagia</taxon>
        <taxon>Cytophagales</taxon>
    </lineage>
</organism>
<evidence type="ECO:0000313" key="2">
    <source>
        <dbReference type="Proteomes" id="UP000054223"/>
    </source>
</evidence>
<comment type="caution">
    <text evidence="1">The sequence shown here is derived from an EMBL/GenBank/DDBJ whole genome shotgun (WGS) entry which is preliminary data.</text>
</comment>
<sequence>MKLRPMFFAGLAWLVLGLSQQSMRVFAILGVMFMVISLRPRKAAQPAADAGPGDDQEPGA</sequence>
<accession>A0A9X0HJT3</accession>
<dbReference type="AlphaFoldDB" id="A0A9X0HJT3"/>